<gene>
    <name evidence="1" type="ORF">MENTE1834_LOCUS44900</name>
</gene>
<accession>A0ACB1B1V0</accession>
<proteinExistence type="predicted"/>
<evidence type="ECO:0000313" key="2">
    <source>
        <dbReference type="Proteomes" id="UP001497535"/>
    </source>
</evidence>
<evidence type="ECO:0000313" key="1">
    <source>
        <dbReference type="EMBL" id="CAK5112438.1"/>
    </source>
</evidence>
<sequence>MLSSLMLYFLAFSFFFLPNYSLLVNSLLANIFLLIQASRRLNCHRIQTLR</sequence>
<comment type="caution">
    <text evidence="1">The sequence shown here is derived from an EMBL/GenBank/DDBJ whole genome shotgun (WGS) entry which is preliminary data.</text>
</comment>
<dbReference type="EMBL" id="CAVMJV010000143">
    <property type="protein sequence ID" value="CAK5112438.1"/>
    <property type="molecule type" value="Genomic_DNA"/>
</dbReference>
<name>A0ACB1B1V0_MELEN</name>
<protein>
    <submittedName>
        <fullName evidence="1">Uncharacterized protein</fullName>
    </submittedName>
</protein>
<keyword evidence="2" id="KW-1185">Reference proteome</keyword>
<organism evidence="1 2">
    <name type="scientific">Meloidogyne enterolobii</name>
    <name type="common">Root-knot nematode worm</name>
    <name type="synonym">Meloidogyne mayaguensis</name>
    <dbReference type="NCBI Taxonomy" id="390850"/>
    <lineage>
        <taxon>Eukaryota</taxon>
        <taxon>Metazoa</taxon>
        <taxon>Ecdysozoa</taxon>
        <taxon>Nematoda</taxon>
        <taxon>Chromadorea</taxon>
        <taxon>Rhabditida</taxon>
        <taxon>Tylenchina</taxon>
        <taxon>Tylenchomorpha</taxon>
        <taxon>Tylenchoidea</taxon>
        <taxon>Meloidogynidae</taxon>
        <taxon>Meloidogyninae</taxon>
        <taxon>Meloidogyne</taxon>
    </lineage>
</organism>
<dbReference type="Proteomes" id="UP001497535">
    <property type="component" value="Unassembled WGS sequence"/>
</dbReference>
<reference evidence="1" key="1">
    <citation type="submission" date="2023-11" db="EMBL/GenBank/DDBJ databases">
        <authorList>
            <person name="Poullet M."/>
        </authorList>
    </citation>
    <scope>NUCLEOTIDE SEQUENCE</scope>
    <source>
        <strain evidence="1">E1834</strain>
    </source>
</reference>